<dbReference type="AlphaFoldDB" id="A0AAP4UYC8"/>
<protein>
    <submittedName>
        <fullName evidence="1">Uncharacterized protein</fullName>
    </submittedName>
</protein>
<dbReference type="EMBL" id="JAQJJM010000011">
    <property type="protein sequence ID" value="MDN5132139.1"/>
    <property type="molecule type" value="Genomic_DNA"/>
</dbReference>
<organism evidence="1 2">
    <name type="scientific">Aliarcobacter butzleri</name>
    <dbReference type="NCBI Taxonomy" id="28197"/>
    <lineage>
        <taxon>Bacteria</taxon>
        <taxon>Pseudomonadati</taxon>
        <taxon>Campylobacterota</taxon>
        <taxon>Epsilonproteobacteria</taxon>
        <taxon>Campylobacterales</taxon>
        <taxon>Arcobacteraceae</taxon>
        <taxon>Aliarcobacter</taxon>
    </lineage>
</organism>
<reference evidence="1" key="1">
    <citation type="journal article" date="2023" name="Microorganisms">
        <title>Genomic Characterization of Arcobacter butzleri Strains Isolated from Various Sources in Lithuania.</title>
        <authorList>
            <person name="Uljanovas D."/>
            <person name="Golz G."/>
            <person name="Fleischmann S."/>
            <person name="Kudirkiene E."/>
            <person name="Kasetiene N."/>
            <person name="Grineviciene A."/>
            <person name="Tamuleviciene E."/>
            <person name="Aksomaitiene J."/>
            <person name="Alter T."/>
            <person name="Malakauskas M."/>
        </authorList>
    </citation>
    <scope>NUCLEOTIDE SEQUENCE</scope>
    <source>
        <strain evidence="1">H19</strain>
    </source>
</reference>
<comment type="caution">
    <text evidence="1">The sequence shown here is derived from an EMBL/GenBank/DDBJ whole genome shotgun (WGS) entry which is preliminary data.</text>
</comment>
<gene>
    <name evidence="1" type="ORF">PJV92_05325</name>
</gene>
<accession>A0AAP4UYC8</accession>
<reference evidence="1" key="2">
    <citation type="submission" date="2023-01" db="EMBL/GenBank/DDBJ databases">
        <authorList>
            <person name="Uljanovas D."/>
        </authorList>
    </citation>
    <scope>NUCLEOTIDE SEQUENCE</scope>
    <source>
        <strain evidence="1">H19</strain>
    </source>
</reference>
<proteinExistence type="predicted"/>
<evidence type="ECO:0000313" key="2">
    <source>
        <dbReference type="Proteomes" id="UP001171508"/>
    </source>
</evidence>
<name>A0AAP4UYC8_9BACT</name>
<sequence>MTVSLVASLGFANVCGEDKAVDFILPLKDRNVQDRVTKEIVPTPVDNIAVACVDKYDDLYFVHDGKSYNIGGTYTDYVNFISGGLK</sequence>
<dbReference type="Proteomes" id="UP001171508">
    <property type="component" value="Unassembled WGS sequence"/>
</dbReference>
<evidence type="ECO:0000313" key="1">
    <source>
        <dbReference type="EMBL" id="MDN5132139.1"/>
    </source>
</evidence>